<dbReference type="InterPro" id="IPR027417">
    <property type="entry name" value="P-loop_NTPase"/>
</dbReference>
<feature type="compositionally biased region" description="Acidic residues" evidence="3">
    <location>
        <begin position="1041"/>
        <end position="1070"/>
    </location>
</feature>
<dbReference type="InterPro" id="IPR039187">
    <property type="entry name" value="SNO_AAA"/>
</dbReference>
<evidence type="ECO:0000259" key="4">
    <source>
        <dbReference type="PROSITE" id="PS51192"/>
    </source>
</evidence>
<feature type="compositionally biased region" description="Basic and acidic residues" evidence="3">
    <location>
        <begin position="1544"/>
        <end position="1588"/>
    </location>
</feature>
<feature type="compositionally biased region" description="Polar residues" evidence="3">
    <location>
        <begin position="1614"/>
        <end position="1630"/>
    </location>
</feature>
<evidence type="ECO:0000256" key="1">
    <source>
        <dbReference type="ARBA" id="ARBA00006992"/>
    </source>
</evidence>
<gene>
    <name evidence="5" type="ORF">ODALV1_LOCUS28371</name>
</gene>
<proteinExistence type="inferred from homology"/>
<feature type="compositionally biased region" description="Basic residues" evidence="3">
    <location>
        <begin position="1515"/>
        <end position="1527"/>
    </location>
</feature>
<accession>A0ABP1S1I4</accession>
<dbReference type="EMBL" id="CAXLJM020000140">
    <property type="protein sequence ID" value="CAL8140680.1"/>
    <property type="molecule type" value="Genomic_DNA"/>
</dbReference>
<keyword evidence="2" id="KW-0175">Coiled coil</keyword>
<dbReference type="Proteomes" id="UP001642540">
    <property type="component" value="Unassembled WGS sequence"/>
</dbReference>
<dbReference type="SMART" id="SM00487">
    <property type="entry name" value="DEXDc"/>
    <property type="match status" value="1"/>
</dbReference>
<dbReference type="InterPro" id="IPR014001">
    <property type="entry name" value="Helicase_ATP-bd"/>
</dbReference>
<comment type="caution">
    <text evidence="5">The sequence shown here is derived from an EMBL/GenBank/DDBJ whole genome shotgun (WGS) entry which is preliminary data.</text>
</comment>
<evidence type="ECO:0000313" key="6">
    <source>
        <dbReference type="Proteomes" id="UP001642540"/>
    </source>
</evidence>
<dbReference type="Gene3D" id="3.40.50.300">
    <property type="entry name" value="P-loop containing nucleotide triphosphate hydrolases"/>
    <property type="match status" value="1"/>
</dbReference>
<feature type="region of interest" description="Disordered" evidence="3">
    <location>
        <begin position="1036"/>
        <end position="1072"/>
    </location>
</feature>
<dbReference type="PROSITE" id="PS51192">
    <property type="entry name" value="HELICASE_ATP_BIND_1"/>
    <property type="match status" value="1"/>
</dbReference>
<sequence>MSSDEGVVLDAGEADALITSRETVKFTNYKPAFGNPGQPHPYQLCEGSVLSCVRPPPVTYLLKMEPKFYCPANTSVPAHMSDAQLEAVIYACQAHEKMIECFKKNSSEVTLVRQGFFLGDGTGTGKSRVLAAIMYETILSGISKVIYVTANELLFKTMKPEIQYFLPQQKFISLKELEKYESQGDRKEVLLLTYSNLSDTLKQGWIVKWIGNEFDGMIVFDEAHNAKAAFDSVKPSAAGRMVDRLQRKNPMARIVYSSATGASEPFHLLYMSRLGILGPNCAYETPEDFCTQIEKKGVVALELVAVEMKMRGVFLSRMVSLENIEVFVEAIKPKDSFLKIYERCSQLWLLLLRFVEMKKNAIRAANDENKRGKTKLSITLNSKSGVLHSGAQNFFATIIMSSKVEHAAKLTRNSLRERKSVIIGLQNTGESQFKDFVRESWNEGRPYSFASESLRMTMEKLGINVGCPKVYMKDGSIVKIGKWTAKQEEIYNMKSVSSDFNEFEEEVSFSVRCSKKAKLEESSFAYWPKHSVGHYWTEVPTPEEMSWSFNEVAKDITSEGLARLFHELAPLLPINALDELGVRIGHDKIAEVTGRNGSYIFNSKSDKWEKASNAKKETSINDFMDGKKKVCVISGAGSTGHSLHSDKARKNQDPRIHITLQYAWSPDQLLQQIGRSHRSNQANLPTYFVIKSAIPGEVRFIAIVGKRLDQLGAICKGQAKASPLDECLFDCTCTDVGVKAYNTAIYELSKNERINDYLELVEMTTIGNKKTYYTKTNDESMCRGFNRLLLLPIEIQKNFMDLLYEEIKCNKSAIYTPLIEIPGKGSAITQKQFEEIFVNEEAAIQVHTFQINRVATLDFIKGIIDGLNSQPRFYTRGFDTMLAVELAPDEWIAYFPYSTTPQTVSREFLSTWNVVKKEDFLHYWNLLVLKLLKNPGCLHIAKGAKCKPTWAKDPGCRLPGRSTPTAEQAATRRDFDLKKCGRLLEKEKADYREAVVSGRIVKPWEVRFEYLNSEPNNTLIKKKSIKDHPAYLRMFRKRPEEEEEDVTDDDIEDDDEDEGQDEQDEGGSDADEIRDQELNLDFIISEYPSIGKELDPKKKLLAVILFFSKQNVNDWKEIVKIKSQTTIYKDYFGPAPRKNQDYLAIEADLKKKDAEKPKDKKASTNTSSITSGWIWKLVSANSRKPITYAVLRKLFEASKQRGKLAREILGEEIFHGGETILNGKNKEVWQMPITLPNHPSLASTFDGAFIEGVDYSGKTMVAQALTLRSVPEADEERSEAIMQVLPGTSYALGMKLDRLNHELETENRAIKSHQAALKIAEANKIRIQDEILKVEEEKVLAESSEGFGKAGKMLCGGGVEGIRKLDDLTIALSGFWNPTDEDSVTEALITIEKIGREKAAQVLRDREAQLENIGEVEPLAIEDVDEAVQKKRKRSPEPQESSNTKRGKTEKQLPSTSKDLKKASGKKEPKKAAGGKEKVPVTTEKSAKKKPRKKAAAEQEKVMTSSPLDSDKAKSAKSTKTKPKSTAKRVEEPENPVPTAIDLDNAKNVEKSSRPEMNKGSDKDMEKVSNSDASVDDKIGEKGNEKDQGINLSDDEVDDVNEANAINEEEQNQSADISNLTNDSTFNESQTADEMDTSALSN</sequence>
<protein>
    <recommendedName>
        <fullName evidence="4">Helicase ATP-binding domain-containing protein</fullName>
    </recommendedName>
</protein>
<dbReference type="PANTHER" id="PTHR12706">
    <property type="entry name" value="STRAWBERRY NOTCH-RELATED"/>
    <property type="match status" value="1"/>
</dbReference>
<dbReference type="InterPro" id="IPR026741">
    <property type="entry name" value="SNO"/>
</dbReference>
<feature type="region of interest" description="Disordered" evidence="3">
    <location>
        <begin position="1428"/>
        <end position="1642"/>
    </location>
</feature>
<name>A0ABP1S1I4_9HEXA</name>
<comment type="similarity">
    <text evidence="1">Belongs to the SBNO family.</text>
</comment>
<evidence type="ECO:0000256" key="2">
    <source>
        <dbReference type="SAM" id="Coils"/>
    </source>
</evidence>
<organism evidence="5 6">
    <name type="scientific">Orchesella dallaii</name>
    <dbReference type="NCBI Taxonomy" id="48710"/>
    <lineage>
        <taxon>Eukaryota</taxon>
        <taxon>Metazoa</taxon>
        <taxon>Ecdysozoa</taxon>
        <taxon>Arthropoda</taxon>
        <taxon>Hexapoda</taxon>
        <taxon>Collembola</taxon>
        <taxon>Entomobryomorpha</taxon>
        <taxon>Entomobryoidea</taxon>
        <taxon>Orchesellidae</taxon>
        <taxon>Orchesellinae</taxon>
        <taxon>Orchesella</taxon>
    </lineage>
</organism>
<dbReference type="SUPFAM" id="SSF52540">
    <property type="entry name" value="P-loop containing nucleoside triphosphate hydrolases"/>
    <property type="match status" value="2"/>
</dbReference>
<evidence type="ECO:0000256" key="3">
    <source>
        <dbReference type="SAM" id="MobiDB-lite"/>
    </source>
</evidence>
<dbReference type="PANTHER" id="PTHR12706:SF30">
    <property type="entry name" value="PROTEIN STRAWBERRY NOTCH-RELATED"/>
    <property type="match status" value="1"/>
</dbReference>
<feature type="domain" description="Helicase ATP-binding" evidence="4">
    <location>
        <begin position="107"/>
        <end position="260"/>
    </location>
</feature>
<keyword evidence="6" id="KW-1185">Reference proteome</keyword>
<feature type="compositionally biased region" description="Acidic residues" evidence="3">
    <location>
        <begin position="1593"/>
        <end position="1611"/>
    </location>
</feature>
<reference evidence="5 6" key="1">
    <citation type="submission" date="2024-08" db="EMBL/GenBank/DDBJ databases">
        <authorList>
            <person name="Cucini C."/>
            <person name="Frati F."/>
        </authorList>
    </citation>
    <scope>NUCLEOTIDE SEQUENCE [LARGE SCALE GENOMIC DNA]</scope>
</reference>
<dbReference type="Pfam" id="PF13871">
    <property type="entry name" value="Helicase_C_4"/>
    <property type="match status" value="1"/>
</dbReference>
<feature type="compositionally biased region" description="Basic and acidic residues" evidence="3">
    <location>
        <begin position="1458"/>
        <end position="1479"/>
    </location>
</feature>
<dbReference type="InterPro" id="IPR026937">
    <property type="entry name" value="SBNO_Helicase_C_dom"/>
</dbReference>
<dbReference type="Pfam" id="PF13872">
    <property type="entry name" value="AAA_34"/>
    <property type="match status" value="1"/>
</dbReference>
<feature type="coiled-coil region" evidence="2">
    <location>
        <begin position="1296"/>
        <end position="1337"/>
    </location>
</feature>
<evidence type="ECO:0000313" key="5">
    <source>
        <dbReference type="EMBL" id="CAL8140680.1"/>
    </source>
</evidence>